<keyword evidence="2" id="KW-1185">Reference proteome</keyword>
<protein>
    <submittedName>
        <fullName evidence="1">Uncharacterized protein</fullName>
    </submittedName>
</protein>
<evidence type="ECO:0000313" key="2">
    <source>
        <dbReference type="Proteomes" id="UP000887159"/>
    </source>
</evidence>
<reference evidence="1" key="1">
    <citation type="submission" date="2020-08" db="EMBL/GenBank/DDBJ databases">
        <title>Multicomponent nature underlies the extraordinary mechanical properties of spider dragline silk.</title>
        <authorList>
            <person name="Kono N."/>
            <person name="Nakamura H."/>
            <person name="Mori M."/>
            <person name="Yoshida Y."/>
            <person name="Ohtoshi R."/>
            <person name="Malay A.D."/>
            <person name="Moran D.A.P."/>
            <person name="Tomita M."/>
            <person name="Numata K."/>
            <person name="Arakawa K."/>
        </authorList>
    </citation>
    <scope>NUCLEOTIDE SEQUENCE</scope>
</reference>
<gene>
    <name evidence="1" type="ORF">TNCV_1941621</name>
</gene>
<dbReference type="Proteomes" id="UP000887159">
    <property type="component" value="Unassembled WGS sequence"/>
</dbReference>
<dbReference type="EMBL" id="BMAU01021289">
    <property type="protein sequence ID" value="GFY09352.1"/>
    <property type="molecule type" value="Genomic_DNA"/>
</dbReference>
<evidence type="ECO:0000313" key="1">
    <source>
        <dbReference type="EMBL" id="GFY09352.1"/>
    </source>
</evidence>
<proteinExistence type="predicted"/>
<comment type="caution">
    <text evidence="1">The sequence shown here is derived from an EMBL/GenBank/DDBJ whole genome shotgun (WGS) entry which is preliminary data.</text>
</comment>
<name>A0A8X6V8Y5_TRICX</name>
<organism evidence="1 2">
    <name type="scientific">Trichonephila clavipes</name>
    <name type="common">Golden silk orbweaver</name>
    <name type="synonym">Nephila clavipes</name>
    <dbReference type="NCBI Taxonomy" id="2585209"/>
    <lineage>
        <taxon>Eukaryota</taxon>
        <taxon>Metazoa</taxon>
        <taxon>Ecdysozoa</taxon>
        <taxon>Arthropoda</taxon>
        <taxon>Chelicerata</taxon>
        <taxon>Arachnida</taxon>
        <taxon>Araneae</taxon>
        <taxon>Araneomorphae</taxon>
        <taxon>Entelegynae</taxon>
        <taxon>Araneoidea</taxon>
        <taxon>Nephilidae</taxon>
        <taxon>Trichonephila</taxon>
    </lineage>
</organism>
<accession>A0A8X6V8Y5</accession>
<dbReference type="AlphaFoldDB" id="A0A8X6V8Y5"/>
<sequence>MARSVSKSPRVAEQCDVNIHSLVCEEGRTQLMVMNENAIRNGQDYELVAGVSEFETSAAEYSQCRGNHCTLNLSWLKRHPIGVVELGGVSSSVILVT</sequence>